<organism evidence="2 3">
    <name type="scientific">Puccinia sorghi</name>
    <dbReference type="NCBI Taxonomy" id="27349"/>
    <lineage>
        <taxon>Eukaryota</taxon>
        <taxon>Fungi</taxon>
        <taxon>Dikarya</taxon>
        <taxon>Basidiomycota</taxon>
        <taxon>Pucciniomycotina</taxon>
        <taxon>Pucciniomycetes</taxon>
        <taxon>Pucciniales</taxon>
        <taxon>Pucciniaceae</taxon>
        <taxon>Puccinia</taxon>
    </lineage>
</organism>
<feature type="compositionally biased region" description="Basic and acidic residues" evidence="1">
    <location>
        <begin position="189"/>
        <end position="200"/>
    </location>
</feature>
<keyword evidence="3" id="KW-1185">Reference proteome</keyword>
<feature type="compositionally biased region" description="Polar residues" evidence="1">
    <location>
        <begin position="336"/>
        <end position="358"/>
    </location>
</feature>
<feature type="compositionally biased region" description="Basic and acidic residues" evidence="1">
    <location>
        <begin position="248"/>
        <end position="257"/>
    </location>
</feature>
<evidence type="ECO:0000313" key="3">
    <source>
        <dbReference type="Proteomes" id="UP000037035"/>
    </source>
</evidence>
<accession>A0A0L6UAD3</accession>
<gene>
    <name evidence="2" type="ORF">VP01_803g3</name>
</gene>
<feature type="compositionally biased region" description="Polar residues" evidence="1">
    <location>
        <begin position="267"/>
        <end position="276"/>
    </location>
</feature>
<feature type="region of interest" description="Disordered" evidence="1">
    <location>
        <begin position="116"/>
        <end position="313"/>
    </location>
</feature>
<sequence length="800" mass="90425">MAYQTSNLPGHPNFHVGPNTEALQFQPHFLPEINGGIHQNAIENAMNSEVTGLLLSDGTMGDSGVQMIAHQPHPPVTRSNLNAYAPEYYRDRSAQASNVGIGAQHFHPANSDNVMKATQEHRPPVPGTSLNPQALEFKPNRNAKTMTGDNTARKHRPPDSEYRVNPSSPPFEPSSSTAASSAETPTKNLRHDEIHSKENELSFQLESESKEAGKHTKGKVEQEKQTGVFNEDGDPPKSPSYPFNGVESSHKEKKSDLPVDSPRVTAQMHSNTSPQIETAVPETKKAKNKSSPIKTVSAPPKDQQKAEGEKESISLGDSLVVMEGKGSHLNEFNGKNRISTSSDLSHAGSTISQKNPVSPTEFDINKMGAITIHEGLLRSINKNQDMSELSLSNYEENPSIYEISCIFFGEANVSLMIEQGVDLEIANDLAILLNPFDTTMHYGLRLISKTHTLEKLMNVWIRRKVEYINTESEIINIIGPLEGRRRSLALRNFINKIYFASIWNSNKQILQSHGIKSNVIEALEEYYGISNIPSKFYNIPRNRGNLRRYLPPNSERFLIQTMGLKLSHDRLLLISYLMNKKGSACWWESFNLEDDSNRFGLDILTVLKVGDALQFGCQDGLGQWEKSKYKADEAYAQLISIFLNEENTLKIPWIESSEREWLNNLPGNIYQERLKQLSYLIFNLGEHNKMIFPISNEKLNKHLRGLFISQDDYRLGYELIWLDRGLKLEEFLMKMKNWMPPIYVAKREVQKLTQAEKHALATCLTTFKKSSILTEQKTLFPSLQIFMRAIKKFSPENLFR</sequence>
<name>A0A0L6UAD3_9BASI</name>
<dbReference type="AlphaFoldDB" id="A0A0L6UAD3"/>
<feature type="compositionally biased region" description="Low complexity" evidence="1">
    <location>
        <begin position="173"/>
        <end position="186"/>
    </location>
</feature>
<proteinExistence type="predicted"/>
<feature type="region of interest" description="Disordered" evidence="1">
    <location>
        <begin position="331"/>
        <end position="360"/>
    </location>
</feature>
<reference evidence="2 3" key="1">
    <citation type="submission" date="2015-08" db="EMBL/GenBank/DDBJ databases">
        <title>Next Generation Sequencing and Analysis of the Genome of Puccinia sorghi L Schw, the Causal Agent of Maize Common Rust.</title>
        <authorList>
            <person name="Rochi L."/>
            <person name="Burguener G."/>
            <person name="Darino M."/>
            <person name="Turjanski A."/>
            <person name="Kreff E."/>
            <person name="Dieguez M.J."/>
            <person name="Sacco F."/>
        </authorList>
    </citation>
    <scope>NUCLEOTIDE SEQUENCE [LARGE SCALE GENOMIC DNA]</scope>
    <source>
        <strain evidence="2 3">RO10H11247</strain>
    </source>
</reference>
<dbReference type="OrthoDB" id="2496674at2759"/>
<evidence type="ECO:0000313" key="2">
    <source>
        <dbReference type="EMBL" id="KNZ45513.1"/>
    </source>
</evidence>
<comment type="caution">
    <text evidence="2">The sequence shown here is derived from an EMBL/GenBank/DDBJ whole genome shotgun (WGS) entry which is preliminary data.</text>
</comment>
<feature type="compositionally biased region" description="Basic and acidic residues" evidence="1">
    <location>
        <begin position="207"/>
        <end position="224"/>
    </location>
</feature>
<feature type="compositionally biased region" description="Basic and acidic residues" evidence="1">
    <location>
        <begin position="302"/>
        <end position="312"/>
    </location>
</feature>
<dbReference type="VEuPathDB" id="FungiDB:VP01_803g3"/>
<dbReference type="EMBL" id="LAVV01013539">
    <property type="protein sequence ID" value="KNZ45513.1"/>
    <property type="molecule type" value="Genomic_DNA"/>
</dbReference>
<evidence type="ECO:0000256" key="1">
    <source>
        <dbReference type="SAM" id="MobiDB-lite"/>
    </source>
</evidence>
<protein>
    <submittedName>
        <fullName evidence="2">Uncharacterized protein</fullName>
    </submittedName>
</protein>
<dbReference type="Proteomes" id="UP000037035">
    <property type="component" value="Unassembled WGS sequence"/>
</dbReference>